<dbReference type="VEuPathDB" id="FungiDB:PADG_04754"/>
<evidence type="ECO:0000313" key="3">
    <source>
        <dbReference type="EMBL" id="ODH45381.1"/>
    </source>
</evidence>
<reference evidence="3 4" key="1">
    <citation type="submission" date="2016-06" db="EMBL/GenBank/DDBJ databases">
        <authorList>
            <person name="Kjaerup R.B."/>
            <person name="Dalgaard T.S."/>
            <person name="Juul-Madsen H.R."/>
        </authorList>
    </citation>
    <scope>NUCLEOTIDE SEQUENCE [LARGE SCALE GENOMIC DNA]</scope>
    <source>
        <strain evidence="3 4">Pb300</strain>
    </source>
</reference>
<dbReference type="GO" id="GO:0016787">
    <property type="term" value="F:hydrolase activity"/>
    <property type="evidence" value="ECO:0007669"/>
    <property type="project" value="UniProtKB-KW"/>
</dbReference>
<organism evidence="3 4">
    <name type="scientific">Paracoccidioides brasiliensis</name>
    <dbReference type="NCBI Taxonomy" id="121759"/>
    <lineage>
        <taxon>Eukaryota</taxon>
        <taxon>Fungi</taxon>
        <taxon>Dikarya</taxon>
        <taxon>Ascomycota</taxon>
        <taxon>Pezizomycotina</taxon>
        <taxon>Eurotiomycetes</taxon>
        <taxon>Eurotiomycetidae</taxon>
        <taxon>Onygenales</taxon>
        <taxon>Ajellomycetaceae</taxon>
        <taxon>Paracoccidioides</taxon>
    </lineage>
</organism>
<comment type="similarity">
    <text evidence="1">Belongs to the amidase family.</text>
</comment>
<dbReference type="EMBL" id="LZYO01000002">
    <property type="protein sequence ID" value="ODH45381.1"/>
    <property type="molecule type" value="Genomic_DNA"/>
</dbReference>
<dbReference type="SUPFAM" id="SSF75304">
    <property type="entry name" value="Amidase signature (AS) enzymes"/>
    <property type="match status" value="1"/>
</dbReference>
<dbReference type="PANTHER" id="PTHR46072:SF1">
    <property type="entry name" value="AMIDASE"/>
    <property type="match status" value="1"/>
</dbReference>
<accession>A0A1D2JQI0</accession>
<protein>
    <submittedName>
        <fullName evidence="3">Uncharacterized protein</fullName>
    </submittedName>
</protein>
<proteinExistence type="inferred from homology"/>
<dbReference type="InterPro" id="IPR036928">
    <property type="entry name" value="AS_sf"/>
</dbReference>
<dbReference type="PANTHER" id="PTHR46072">
    <property type="entry name" value="AMIDASE-RELATED-RELATED"/>
    <property type="match status" value="1"/>
</dbReference>
<dbReference type="PIRSF" id="PIRSF001221">
    <property type="entry name" value="Amidase_fungi"/>
    <property type="match status" value="1"/>
</dbReference>
<keyword evidence="2" id="KW-0378">Hydrolase</keyword>
<dbReference type="InterPro" id="IPR023631">
    <property type="entry name" value="Amidase_dom"/>
</dbReference>
<dbReference type="Proteomes" id="UP000242814">
    <property type="component" value="Unassembled WGS sequence"/>
</dbReference>
<evidence type="ECO:0000313" key="4">
    <source>
        <dbReference type="Proteomes" id="UP000242814"/>
    </source>
</evidence>
<dbReference type="OrthoDB" id="6428749at2759"/>
<sequence>MVHWKEIVREKRRSQAESIPLAWRLPNIPADFVNSTDVIESCDVLSDREKQITNVTDASTLLSKISTRELSSLEVTTAFCKRAAVAHQLINCCTEMFFERALEQAKQLDEHLARTGSLIGPLHGLPISIKDGFDIEGVDTTVGWSGLIGKPAKKSGTVVKLLLSLGAVLYVKTNIPQSLMMSDSYNHVFGQSVNALNKHLISGGSSGGEGAIVRARGSIIGIGTDIGGSIRIPAALQGLYGLLPSAGRIPWEKSSMTQVYNVVPVAGPITSTVDNIEIFMKAIISSRPWETDPKALPVPWREDLANPPNRPLKIAFIFDDGFVRPQPPISRALRETADKFRAAGHEVIEWNSSSHDEGINIWLKAVKADGGEHCRKMCKLADEPLIQGMLVGEEADKLSISQRQKLEIQKLAYRESYLAHWNKVGIDALIMPVMAWVNFKPRTWVESKQLLGYSALWNLLDYTALVVPVTKVDPAVDTPDNEWISYKARNESDAFNHQQYNINLVQGMPVSLQVVTGRFGEEKAISIARIMEGLR</sequence>
<dbReference type="AlphaFoldDB" id="A0A1D2JQI0"/>
<dbReference type="Pfam" id="PF01425">
    <property type="entry name" value="Amidase"/>
    <property type="match status" value="1"/>
</dbReference>
<comment type="caution">
    <text evidence="3">The sequence shown here is derived from an EMBL/GenBank/DDBJ whole genome shotgun (WGS) entry which is preliminary data.</text>
</comment>
<evidence type="ECO:0000256" key="1">
    <source>
        <dbReference type="ARBA" id="ARBA00009199"/>
    </source>
</evidence>
<dbReference type="Gene3D" id="3.90.1300.10">
    <property type="entry name" value="Amidase signature (AS) domain"/>
    <property type="match status" value="1"/>
</dbReference>
<gene>
    <name evidence="3" type="ORF">ACO22_00105</name>
</gene>
<dbReference type="VEuPathDB" id="FungiDB:PABG_04364"/>
<name>A0A1D2JQI0_PARBR</name>
<evidence type="ECO:0000256" key="2">
    <source>
        <dbReference type="ARBA" id="ARBA00022801"/>
    </source>
</evidence>